<evidence type="ECO:0000259" key="6">
    <source>
        <dbReference type="PROSITE" id="PS50011"/>
    </source>
</evidence>
<dbReference type="InterPro" id="IPR000719">
    <property type="entry name" value="Prot_kinase_dom"/>
</dbReference>
<feature type="domain" description="Protein kinase" evidence="6">
    <location>
        <begin position="46"/>
        <end position="302"/>
    </location>
</feature>
<dbReference type="RefSeq" id="XP_056558798.1">
    <property type="nucleotide sequence ID" value="XM_056696586.1"/>
</dbReference>
<dbReference type="Gene3D" id="1.10.510.10">
    <property type="entry name" value="Transferase(Phosphotransferase) domain 1"/>
    <property type="match status" value="1"/>
</dbReference>
<dbReference type="OrthoDB" id="10252171at2759"/>
<evidence type="ECO:0000256" key="5">
    <source>
        <dbReference type="ARBA" id="ARBA00022840"/>
    </source>
</evidence>
<dbReference type="EMBL" id="JAPZBS010000002">
    <property type="protein sequence ID" value="KAJ5381227.1"/>
    <property type="molecule type" value="Genomic_DNA"/>
</dbReference>
<name>A0A9W9SMV9_9EURO</name>
<evidence type="ECO:0000256" key="3">
    <source>
        <dbReference type="ARBA" id="ARBA00022741"/>
    </source>
</evidence>
<dbReference type="SMART" id="SM00220">
    <property type="entry name" value="S_TKc"/>
    <property type="match status" value="1"/>
</dbReference>
<keyword evidence="2" id="KW-0808">Transferase</keyword>
<dbReference type="InterPro" id="IPR011009">
    <property type="entry name" value="Kinase-like_dom_sf"/>
</dbReference>
<organism evidence="7 8">
    <name type="scientific">Penicillium cataractarum</name>
    <dbReference type="NCBI Taxonomy" id="2100454"/>
    <lineage>
        <taxon>Eukaryota</taxon>
        <taxon>Fungi</taxon>
        <taxon>Dikarya</taxon>
        <taxon>Ascomycota</taxon>
        <taxon>Pezizomycotina</taxon>
        <taxon>Eurotiomycetes</taxon>
        <taxon>Eurotiomycetidae</taxon>
        <taxon>Eurotiales</taxon>
        <taxon>Aspergillaceae</taxon>
        <taxon>Penicillium</taxon>
    </lineage>
</organism>
<dbReference type="CDD" id="cd14014">
    <property type="entry name" value="STKc_PknB_like"/>
    <property type="match status" value="1"/>
</dbReference>
<dbReference type="Proteomes" id="UP001147782">
    <property type="component" value="Unassembled WGS sequence"/>
</dbReference>
<evidence type="ECO:0000313" key="7">
    <source>
        <dbReference type="EMBL" id="KAJ5381227.1"/>
    </source>
</evidence>
<keyword evidence="4" id="KW-0418">Kinase</keyword>
<reference evidence="7" key="2">
    <citation type="journal article" date="2023" name="IMA Fungus">
        <title>Comparative genomic study of the Penicillium genus elucidates a diverse pangenome and 15 lateral gene transfer events.</title>
        <authorList>
            <person name="Petersen C."/>
            <person name="Sorensen T."/>
            <person name="Nielsen M.R."/>
            <person name="Sondergaard T.E."/>
            <person name="Sorensen J.L."/>
            <person name="Fitzpatrick D.A."/>
            <person name="Frisvad J.C."/>
            <person name="Nielsen K.L."/>
        </authorList>
    </citation>
    <scope>NUCLEOTIDE SEQUENCE</scope>
    <source>
        <strain evidence="7">IBT 29864</strain>
    </source>
</reference>
<evidence type="ECO:0000313" key="8">
    <source>
        <dbReference type="Proteomes" id="UP001147782"/>
    </source>
</evidence>
<dbReference type="GO" id="GO:0005634">
    <property type="term" value="C:nucleus"/>
    <property type="evidence" value="ECO:0007669"/>
    <property type="project" value="TreeGrafter"/>
</dbReference>
<dbReference type="Pfam" id="PF00069">
    <property type="entry name" value="Pkinase"/>
    <property type="match status" value="1"/>
</dbReference>
<dbReference type="PROSITE" id="PS00108">
    <property type="entry name" value="PROTEIN_KINASE_ST"/>
    <property type="match status" value="1"/>
</dbReference>
<dbReference type="Gene3D" id="1.25.40.10">
    <property type="entry name" value="Tetratricopeptide repeat domain"/>
    <property type="match status" value="1"/>
</dbReference>
<dbReference type="Pfam" id="PF13424">
    <property type="entry name" value="TPR_12"/>
    <property type="match status" value="1"/>
</dbReference>
<dbReference type="PROSITE" id="PS50011">
    <property type="entry name" value="PROTEIN_KINASE_DOM"/>
    <property type="match status" value="1"/>
</dbReference>
<keyword evidence="8" id="KW-1185">Reference proteome</keyword>
<dbReference type="InterPro" id="IPR011990">
    <property type="entry name" value="TPR-like_helical_dom_sf"/>
</dbReference>
<dbReference type="Gene3D" id="3.30.200.20">
    <property type="entry name" value="Phosphorylase Kinase, domain 1"/>
    <property type="match status" value="1"/>
</dbReference>
<protein>
    <submittedName>
        <fullName evidence="7">Tetratricopeptide-like helical</fullName>
    </submittedName>
</protein>
<sequence>MDKWAARNNSCVHKGESVFDSDCTVHTFQESDPKSRQRIVTPSERWHRQKKIGGGGFGTVWLETCTHPSGTTQSATVRAVKQIGFDSRFGKIDYNRELETIAKFSHSRYEGPSQLFIAIEYLEISDLFTYLYQNPPLPESEAKDIAYQILDGLSMMHQNGFAHRDLKPNNILIKSHPPHEWWIKLADFGITKRIEEGHGQSTTIKGTPRYFAPEIWGFVPRGSAYATDIWALGEIVFEILTERPAFGNLAPLAGYKAQEQFPTNILAGANVCQSGIDFVISLMHPDPEHRVTTTMGMSNVWIQSLVSVCSSGSTIPSDGEPHYPSIDSLTEEFASWNTRPPPDTQDSMTLPIRPDHILQELSKNRSLWQSKNGRQNTTLTAVHDQAETVELSATELSDKFKNFVSLLQSGQLEEAEARLCWLCQAQEKVLPQDHTERVRAIFILGKCVCLRGRCKEAEIILNRALQDHKKVLGLDDHDTLSCGHWLALSIYHQGRFEEAETAYRRSLEGLEAML</sequence>
<keyword evidence="5" id="KW-0067">ATP-binding</keyword>
<evidence type="ECO:0000256" key="2">
    <source>
        <dbReference type="ARBA" id="ARBA00022679"/>
    </source>
</evidence>
<comment type="caution">
    <text evidence="7">The sequence shown here is derived from an EMBL/GenBank/DDBJ whole genome shotgun (WGS) entry which is preliminary data.</text>
</comment>
<proteinExistence type="predicted"/>
<accession>A0A9W9SMV9</accession>
<dbReference type="GO" id="GO:0004674">
    <property type="term" value="F:protein serine/threonine kinase activity"/>
    <property type="evidence" value="ECO:0007669"/>
    <property type="project" value="UniProtKB-KW"/>
</dbReference>
<reference evidence="7" key="1">
    <citation type="submission" date="2022-11" db="EMBL/GenBank/DDBJ databases">
        <authorList>
            <person name="Petersen C."/>
        </authorList>
    </citation>
    <scope>NUCLEOTIDE SEQUENCE</scope>
    <source>
        <strain evidence="7">IBT 29864</strain>
    </source>
</reference>
<dbReference type="PANTHER" id="PTHR24345:SF0">
    <property type="entry name" value="CELL CYCLE SERINE_THREONINE-PROTEIN KINASE CDC5_MSD2"/>
    <property type="match status" value="1"/>
</dbReference>
<dbReference type="AlphaFoldDB" id="A0A9W9SMV9"/>
<gene>
    <name evidence="7" type="ORF">N7496_003655</name>
</gene>
<keyword evidence="3" id="KW-0547">Nucleotide-binding</keyword>
<dbReference type="SUPFAM" id="SSF48452">
    <property type="entry name" value="TPR-like"/>
    <property type="match status" value="1"/>
</dbReference>
<dbReference type="InterPro" id="IPR008271">
    <property type="entry name" value="Ser/Thr_kinase_AS"/>
</dbReference>
<dbReference type="PANTHER" id="PTHR24345">
    <property type="entry name" value="SERINE/THREONINE-PROTEIN KINASE PLK"/>
    <property type="match status" value="1"/>
</dbReference>
<keyword evidence="1" id="KW-0723">Serine/threonine-protein kinase</keyword>
<evidence type="ECO:0000256" key="1">
    <source>
        <dbReference type="ARBA" id="ARBA00022527"/>
    </source>
</evidence>
<dbReference type="GO" id="GO:0005524">
    <property type="term" value="F:ATP binding"/>
    <property type="evidence" value="ECO:0007669"/>
    <property type="project" value="UniProtKB-KW"/>
</dbReference>
<evidence type="ECO:0000256" key="4">
    <source>
        <dbReference type="ARBA" id="ARBA00022777"/>
    </source>
</evidence>
<dbReference type="GeneID" id="81435763"/>
<dbReference type="SUPFAM" id="SSF56112">
    <property type="entry name" value="Protein kinase-like (PK-like)"/>
    <property type="match status" value="1"/>
</dbReference>